<feature type="domain" description="Nitroreductase" evidence="2">
    <location>
        <begin position="258"/>
        <end position="429"/>
    </location>
</feature>
<feature type="transmembrane region" description="Helical" evidence="1">
    <location>
        <begin position="395"/>
        <end position="416"/>
    </location>
</feature>
<dbReference type="Proteomes" id="UP000006230">
    <property type="component" value="Unassembled WGS sequence"/>
</dbReference>
<dbReference type="EMBL" id="AATQ01000033">
    <property type="protein sequence ID" value="EAU45042.1"/>
    <property type="molecule type" value="Genomic_DNA"/>
</dbReference>
<evidence type="ECO:0000259" key="3">
    <source>
        <dbReference type="Pfam" id="PF22767"/>
    </source>
</evidence>
<feature type="domain" description="Cyanobactin oxidase ThcOx second" evidence="3">
    <location>
        <begin position="101"/>
        <end position="208"/>
    </location>
</feature>
<sequence length="445" mass="48148">MSGPGMRAVLRREGFEANAPRALAATGLLGDRASHTLHSGLANGGVALTAAKPPERAAIEQLARGGLVAFRDSEDVATLLPVAEGFALGPEDPLAEAERWKLSKFQYVQSEGGEAVARSALGLAMVQIHDPAALALMGRFSVATTPAEALDKGDLGNRGAGFLGLLACAGILLPCDGEGRTADETDDQRRMWDFHELVYHSRSRLGRSGFRVGATWEFRDEIPQPPILRDSPWRDNGVLPLYRPTVLSRDMPLFEAMETRRSVRAYSPAPITAWELGEFLYRTMRVRAHVKSGDYEVASRPYPNGGGIYEQELYVTVEACADLPRGFYHYDPVAHALCPISPPDADMSMLIEEAVSATAGLGRPQILFTIASRFGGFNWKYSAMCYAAQLKNVGAIYQTMYLVATAMGLGACGLGLGNADRFARMTGHDYATEGSIGEFMIGRPL</sequence>
<organism evidence="4 5">
    <name type="scientific">Salipiger bermudensis (strain DSM 26914 / JCM 13377 / KCTC 12554 / HTCC2601)</name>
    <name type="common">Pelagibaca bermudensis</name>
    <dbReference type="NCBI Taxonomy" id="314265"/>
    <lineage>
        <taxon>Bacteria</taxon>
        <taxon>Pseudomonadati</taxon>
        <taxon>Pseudomonadota</taxon>
        <taxon>Alphaproteobacteria</taxon>
        <taxon>Rhodobacterales</taxon>
        <taxon>Roseobacteraceae</taxon>
        <taxon>Salipiger</taxon>
    </lineage>
</organism>
<accession>Q0FLD2</accession>
<dbReference type="eggNOG" id="COG0778">
    <property type="taxonomic scope" value="Bacteria"/>
</dbReference>
<name>Q0FLD2_SALBH</name>
<evidence type="ECO:0000313" key="4">
    <source>
        <dbReference type="EMBL" id="EAU45042.1"/>
    </source>
</evidence>
<dbReference type="PANTHER" id="PTHR43745">
    <property type="entry name" value="NITROREDUCTASE MJ1384-RELATED"/>
    <property type="match status" value="1"/>
</dbReference>
<dbReference type="HOGENOM" id="CLU_044684_0_0_5"/>
<dbReference type="CDD" id="cd02142">
    <property type="entry name" value="McbC_SagB-like_oxidoreductase"/>
    <property type="match status" value="1"/>
</dbReference>
<dbReference type="Pfam" id="PF22767">
    <property type="entry name" value="ThcOx"/>
    <property type="match status" value="1"/>
</dbReference>
<dbReference type="OrthoDB" id="3723182at2"/>
<keyword evidence="1" id="KW-0812">Transmembrane</keyword>
<dbReference type="InterPro" id="IPR052544">
    <property type="entry name" value="Bacteriocin_Proc_Enz"/>
</dbReference>
<proteinExistence type="predicted"/>
<evidence type="ECO:0000313" key="5">
    <source>
        <dbReference type="Proteomes" id="UP000006230"/>
    </source>
</evidence>
<keyword evidence="1" id="KW-0472">Membrane</keyword>
<dbReference type="GO" id="GO:0016491">
    <property type="term" value="F:oxidoreductase activity"/>
    <property type="evidence" value="ECO:0007669"/>
    <property type="project" value="InterPro"/>
</dbReference>
<dbReference type="InterPro" id="IPR029479">
    <property type="entry name" value="Nitroreductase"/>
</dbReference>
<keyword evidence="1" id="KW-1133">Transmembrane helix</keyword>
<reference evidence="4 5" key="1">
    <citation type="journal article" date="2010" name="J. Bacteriol.">
        <title>Genome sequences of Pelagibaca bermudensis HTCC2601T and Maritimibacter alkaliphilus HTCC2654T, the type strains of two marine Roseobacter genera.</title>
        <authorList>
            <person name="Thrash J.C."/>
            <person name="Cho J.C."/>
            <person name="Ferriera S."/>
            <person name="Johnson J."/>
            <person name="Vergin K.L."/>
            <person name="Giovannoni S.J."/>
        </authorList>
    </citation>
    <scope>NUCLEOTIDE SEQUENCE [LARGE SCALE GENOMIC DNA]</scope>
    <source>
        <strain evidence="5">DSM 26914 / JCM 13377 / KCTC 12554 / HTCC2601</strain>
    </source>
</reference>
<dbReference type="RefSeq" id="WP_007802856.1">
    <property type="nucleotide sequence ID" value="NZ_DS022277.1"/>
</dbReference>
<dbReference type="PANTHER" id="PTHR43745:SF2">
    <property type="entry name" value="NITROREDUCTASE MJ1384-RELATED"/>
    <property type="match status" value="1"/>
</dbReference>
<comment type="caution">
    <text evidence="4">The sequence shown here is derived from an EMBL/GenBank/DDBJ whole genome shotgun (WGS) entry which is preliminary data.</text>
</comment>
<dbReference type="InterPro" id="IPR000415">
    <property type="entry name" value="Nitroreductase-like"/>
</dbReference>
<dbReference type="STRING" id="314265.R2601_05458"/>
<protein>
    <submittedName>
        <fullName evidence="4">Uncharacterized protein</fullName>
    </submittedName>
</protein>
<evidence type="ECO:0000256" key="1">
    <source>
        <dbReference type="SAM" id="Phobius"/>
    </source>
</evidence>
<dbReference type="AlphaFoldDB" id="Q0FLD2"/>
<keyword evidence="5" id="KW-1185">Reference proteome</keyword>
<dbReference type="InterPro" id="IPR054488">
    <property type="entry name" value="ThcOx_dom2"/>
</dbReference>
<evidence type="ECO:0000259" key="2">
    <source>
        <dbReference type="Pfam" id="PF00881"/>
    </source>
</evidence>
<dbReference type="Gene3D" id="3.40.109.10">
    <property type="entry name" value="NADH Oxidase"/>
    <property type="match status" value="1"/>
</dbReference>
<dbReference type="NCBIfam" id="TIGR03605">
    <property type="entry name" value="antibiot_sagB"/>
    <property type="match status" value="1"/>
</dbReference>
<gene>
    <name evidence="4" type="ORF">R2601_05458</name>
</gene>
<dbReference type="InterPro" id="IPR020051">
    <property type="entry name" value="SagB-type_dehydrogenase"/>
</dbReference>
<dbReference type="SUPFAM" id="SSF55469">
    <property type="entry name" value="FMN-dependent nitroreductase-like"/>
    <property type="match status" value="1"/>
</dbReference>
<dbReference type="Pfam" id="PF00881">
    <property type="entry name" value="Nitroreductase"/>
    <property type="match status" value="1"/>
</dbReference>